<organism evidence="1">
    <name type="scientific">Pricia antarctica</name>
    <dbReference type="NCBI Taxonomy" id="641691"/>
    <lineage>
        <taxon>Bacteria</taxon>
        <taxon>Pseudomonadati</taxon>
        <taxon>Bacteroidota</taxon>
        <taxon>Flavobacteriia</taxon>
        <taxon>Flavobacteriales</taxon>
        <taxon>Flavobacteriaceae</taxon>
        <taxon>Pricia</taxon>
    </lineage>
</organism>
<accession>A0A831QT60</accession>
<evidence type="ECO:0000313" key="1">
    <source>
        <dbReference type="EMBL" id="HEA22751.1"/>
    </source>
</evidence>
<comment type="caution">
    <text evidence="1">The sequence shown here is derived from an EMBL/GenBank/DDBJ whole genome shotgun (WGS) entry which is preliminary data.</text>
</comment>
<protein>
    <submittedName>
        <fullName evidence="1">Uncharacterized protein</fullName>
    </submittedName>
</protein>
<name>A0A831QT60_9FLAO</name>
<sequence length="342" mass="38866">MILTRSPYYINAPLSTSFISGVNLKLIVNETIEDSSLAGADYEVLKNRANISVSYLDFEISNLVRDKFEYTPIFKANTGLYDSNPGNILSLNYQVDYIGSNDDYNSTRNIVLDGYGYSLEGINPTIPANKILLANDFYIVNKLGFFNIPVLNDGTNQHIYVNGQAYPVTQSNSIPSKIKNMVLNLSEFDDKIRISFGGNIINLEVVEECKYVPKDVIFLNKYGAWEIMTFFKATTESINISKSTFKNNVVANGAYNPNKHTYQDFNKNGREKIKLNSGFVPEPYNETIRQLLLSQHVFLLNNGNHIPLNIDTTSYQYKTRIQDKLINHEIDFQYGFDLINNL</sequence>
<reference evidence="1" key="1">
    <citation type="journal article" date="2020" name="mSystems">
        <title>Genome- and Community-Level Interaction Insights into Carbon Utilization and Element Cycling Functions of Hydrothermarchaeota in Hydrothermal Sediment.</title>
        <authorList>
            <person name="Zhou Z."/>
            <person name="Liu Y."/>
            <person name="Xu W."/>
            <person name="Pan J."/>
            <person name="Luo Z.H."/>
            <person name="Li M."/>
        </authorList>
    </citation>
    <scope>NUCLEOTIDE SEQUENCE [LARGE SCALE GENOMIC DNA]</scope>
    <source>
        <strain evidence="1">HyVt-345</strain>
    </source>
</reference>
<proteinExistence type="predicted"/>
<dbReference type="EMBL" id="DRGL01000064">
    <property type="protein sequence ID" value="HEA22751.1"/>
    <property type="molecule type" value="Genomic_DNA"/>
</dbReference>
<dbReference type="Proteomes" id="UP000886191">
    <property type="component" value="Unassembled WGS sequence"/>
</dbReference>
<gene>
    <name evidence="1" type="ORF">ENH87_17800</name>
</gene>
<dbReference type="AlphaFoldDB" id="A0A831QT60"/>